<feature type="transmembrane region" description="Helical" evidence="2">
    <location>
        <begin position="21"/>
        <end position="44"/>
    </location>
</feature>
<evidence type="ECO:0000313" key="4">
    <source>
        <dbReference type="EMBL" id="OBX61048.1"/>
    </source>
</evidence>
<evidence type="ECO:0000313" key="5">
    <source>
        <dbReference type="Proteomes" id="UP000092607"/>
    </source>
</evidence>
<dbReference type="Proteomes" id="UP000092607">
    <property type="component" value="Unassembled WGS sequence"/>
</dbReference>
<gene>
    <name evidence="4" type="ORF">A9309_08820</name>
</gene>
<dbReference type="AlphaFoldDB" id="A0A1B8PY83"/>
<dbReference type="Gene3D" id="3.30.70.1070">
    <property type="entry name" value="Sporulation related repeat"/>
    <property type="match status" value="1"/>
</dbReference>
<evidence type="ECO:0000256" key="2">
    <source>
        <dbReference type="SAM" id="Phobius"/>
    </source>
</evidence>
<sequence length="243" mass="26871">MPQRPYDKPISRKQKVRTSSGLISLLWMFVGAVIAVMIGFFLYLSPLFDGFKTDVEVNPPVKVEPLPQADEPNDFEFYEVLPTREFQTGESVTGTKSVEPSDDQATTKPDAVVTSEQSDATRPRQDGVPSEQAEAVVISEEELTYDGTDDDRANGAGGNINITAVNNSYILQIRSYDSPDEADRMRAEVMMSGVDARVIKRVDDGIELYQVISNTMNSKEEALSASRRLSSNGIDSLVVEQRH</sequence>
<accession>A0A1B8PY83</accession>
<dbReference type="PROSITE" id="PS51724">
    <property type="entry name" value="SPOR"/>
    <property type="match status" value="1"/>
</dbReference>
<keyword evidence="2" id="KW-1133">Transmembrane helix</keyword>
<comment type="caution">
    <text evidence="4">The sequence shown here is derived from an EMBL/GenBank/DDBJ whole genome shotgun (WGS) entry which is preliminary data.</text>
</comment>
<dbReference type="InterPro" id="IPR036680">
    <property type="entry name" value="SPOR-like_sf"/>
</dbReference>
<dbReference type="InterPro" id="IPR007730">
    <property type="entry name" value="SPOR-like_dom"/>
</dbReference>
<proteinExistence type="predicted"/>
<evidence type="ECO:0000256" key="1">
    <source>
        <dbReference type="SAM" id="MobiDB-lite"/>
    </source>
</evidence>
<dbReference type="EMBL" id="LZMS01000078">
    <property type="protein sequence ID" value="OBX61048.1"/>
    <property type="molecule type" value="Genomic_DNA"/>
</dbReference>
<dbReference type="RefSeq" id="WP_065256352.1">
    <property type="nucleotide sequence ID" value="NZ_JARDJM010000055.1"/>
</dbReference>
<dbReference type="OrthoDB" id="8558195at2"/>
<keyword evidence="2" id="KW-0472">Membrane</keyword>
<dbReference type="Pfam" id="PF05036">
    <property type="entry name" value="SPOR"/>
    <property type="match status" value="1"/>
</dbReference>
<organism evidence="4 5">
    <name type="scientific">Moraxella lacunata</name>
    <dbReference type="NCBI Taxonomy" id="477"/>
    <lineage>
        <taxon>Bacteria</taxon>
        <taxon>Pseudomonadati</taxon>
        <taxon>Pseudomonadota</taxon>
        <taxon>Gammaproteobacteria</taxon>
        <taxon>Moraxellales</taxon>
        <taxon>Moraxellaceae</taxon>
        <taxon>Moraxella</taxon>
    </lineage>
</organism>
<evidence type="ECO:0000259" key="3">
    <source>
        <dbReference type="PROSITE" id="PS51724"/>
    </source>
</evidence>
<reference evidence="4 5" key="1">
    <citation type="submission" date="2016-06" db="EMBL/GenBank/DDBJ databases">
        <title>Draft genome of Moraxella lacunata CCUG 57757A.</title>
        <authorList>
            <person name="Salva-Serra F."/>
            <person name="Engstrom-Jakobsson H."/>
            <person name="Thorell K."/>
            <person name="Gonzales-Siles L."/>
            <person name="Karlsson R."/>
            <person name="Boulund F."/>
            <person name="Engstrand L."/>
            <person name="Kristiansson E."/>
            <person name="Moore E."/>
        </authorList>
    </citation>
    <scope>NUCLEOTIDE SEQUENCE [LARGE SCALE GENOMIC DNA]</scope>
    <source>
        <strain evidence="4 5">CCUG 57757A</strain>
    </source>
</reference>
<name>A0A1B8PY83_MORLA</name>
<feature type="region of interest" description="Disordered" evidence="1">
    <location>
        <begin position="87"/>
        <end position="131"/>
    </location>
</feature>
<protein>
    <recommendedName>
        <fullName evidence="3">SPOR domain-containing protein</fullName>
    </recommendedName>
</protein>
<keyword evidence="2" id="KW-0812">Transmembrane</keyword>
<dbReference type="GO" id="GO:0042834">
    <property type="term" value="F:peptidoglycan binding"/>
    <property type="evidence" value="ECO:0007669"/>
    <property type="project" value="InterPro"/>
</dbReference>
<dbReference type="SUPFAM" id="SSF110997">
    <property type="entry name" value="Sporulation related repeat"/>
    <property type="match status" value="1"/>
</dbReference>
<feature type="domain" description="SPOR" evidence="3">
    <location>
        <begin position="163"/>
        <end position="242"/>
    </location>
</feature>
<feature type="compositionally biased region" description="Polar residues" evidence="1">
    <location>
        <begin position="87"/>
        <end position="107"/>
    </location>
</feature>